<keyword evidence="2" id="KW-1185">Reference proteome</keyword>
<evidence type="ECO:0000313" key="1">
    <source>
        <dbReference type="EMBL" id="CAG8620403.1"/>
    </source>
</evidence>
<name>A0A9N9CZ39_9GLOM</name>
<dbReference type="AlphaFoldDB" id="A0A9N9CZ39"/>
<comment type="caution">
    <text evidence="1">The sequence shown here is derived from an EMBL/GenBank/DDBJ whole genome shotgun (WGS) entry which is preliminary data.</text>
</comment>
<protein>
    <submittedName>
        <fullName evidence="1">20313_t:CDS:1</fullName>
    </submittedName>
</protein>
<organism evidence="1 2">
    <name type="scientific">Cetraspora pellucida</name>
    <dbReference type="NCBI Taxonomy" id="1433469"/>
    <lineage>
        <taxon>Eukaryota</taxon>
        <taxon>Fungi</taxon>
        <taxon>Fungi incertae sedis</taxon>
        <taxon>Mucoromycota</taxon>
        <taxon>Glomeromycotina</taxon>
        <taxon>Glomeromycetes</taxon>
        <taxon>Diversisporales</taxon>
        <taxon>Gigasporaceae</taxon>
        <taxon>Cetraspora</taxon>
    </lineage>
</organism>
<sequence length="88" mass="10314">MSKNCLKHVTTVLINNLYNLINFTEHNLAFQASYLETIKAITKFKDISKDCKKPVQLIKHYMNHLIDHSKTLIFSTTENIKHLLKAHY</sequence>
<dbReference type="Proteomes" id="UP000789759">
    <property type="component" value="Unassembled WGS sequence"/>
</dbReference>
<reference evidence="1" key="1">
    <citation type="submission" date="2021-06" db="EMBL/GenBank/DDBJ databases">
        <authorList>
            <person name="Kallberg Y."/>
            <person name="Tangrot J."/>
            <person name="Rosling A."/>
        </authorList>
    </citation>
    <scope>NUCLEOTIDE SEQUENCE</scope>
    <source>
        <strain evidence="1">FL966</strain>
    </source>
</reference>
<gene>
    <name evidence="1" type="ORF">CPELLU_LOCUS7892</name>
</gene>
<evidence type="ECO:0000313" key="2">
    <source>
        <dbReference type="Proteomes" id="UP000789759"/>
    </source>
</evidence>
<proteinExistence type="predicted"/>
<dbReference type="EMBL" id="CAJVQA010005423">
    <property type="protein sequence ID" value="CAG8620403.1"/>
    <property type="molecule type" value="Genomic_DNA"/>
</dbReference>
<accession>A0A9N9CZ39</accession>